<gene>
    <name evidence="6" type="ORF">KL86CLO1_10312</name>
</gene>
<dbReference type="Pfam" id="PF03466">
    <property type="entry name" value="LysR_substrate"/>
    <property type="match status" value="1"/>
</dbReference>
<accession>A0A212J177</accession>
<dbReference type="GO" id="GO:0003700">
    <property type="term" value="F:DNA-binding transcription factor activity"/>
    <property type="evidence" value="ECO:0007669"/>
    <property type="project" value="InterPro"/>
</dbReference>
<evidence type="ECO:0000256" key="2">
    <source>
        <dbReference type="ARBA" id="ARBA00023015"/>
    </source>
</evidence>
<dbReference type="EMBL" id="FLUN01000001">
    <property type="protein sequence ID" value="SBV92925.1"/>
    <property type="molecule type" value="Genomic_DNA"/>
</dbReference>
<dbReference type="Gene3D" id="1.10.10.10">
    <property type="entry name" value="Winged helix-like DNA-binding domain superfamily/Winged helix DNA-binding domain"/>
    <property type="match status" value="1"/>
</dbReference>
<evidence type="ECO:0000259" key="5">
    <source>
        <dbReference type="PROSITE" id="PS50931"/>
    </source>
</evidence>
<feature type="domain" description="HTH lysR-type" evidence="5">
    <location>
        <begin position="1"/>
        <end position="58"/>
    </location>
</feature>
<dbReference type="PANTHER" id="PTHR30346">
    <property type="entry name" value="TRANSCRIPTIONAL DUAL REGULATOR HCAR-RELATED"/>
    <property type="match status" value="1"/>
</dbReference>
<evidence type="ECO:0000256" key="3">
    <source>
        <dbReference type="ARBA" id="ARBA00023125"/>
    </source>
</evidence>
<dbReference type="GO" id="GO:0032993">
    <property type="term" value="C:protein-DNA complex"/>
    <property type="evidence" value="ECO:0007669"/>
    <property type="project" value="TreeGrafter"/>
</dbReference>
<sequence length="303" mass="33801">MEVKQLSYFVETCKYMSFSDAAKALFVTPQALSKSIRNLERELGGEVFTRTGNSIALTDYGTLLLQRAKGLLKSYDVLIGDMKYASHHFSGTLTAGFAYGVLAALQPDAIMDFMRTYPELSLDLEELPEDALEEKLLSGSLDFAFCVGAPRRAALFQSTLVCTSPLSAVLLKENPLYQKGFFTLKDLRDHKLIQHTHNKKVYDMVCERCQALGFEPEYLIRSSHLELNKRVLWSMGGLSLGPYNLWKSYPYTEEVGCIPMDPGEGLAWEVCLVAPADRQLAPAARLMADHLSQRLDALIGEPV</sequence>
<dbReference type="SUPFAM" id="SSF53850">
    <property type="entry name" value="Periplasmic binding protein-like II"/>
    <property type="match status" value="1"/>
</dbReference>
<dbReference type="FunFam" id="1.10.10.10:FF:000001">
    <property type="entry name" value="LysR family transcriptional regulator"/>
    <property type="match status" value="1"/>
</dbReference>
<comment type="similarity">
    <text evidence="1">Belongs to the LysR transcriptional regulatory family.</text>
</comment>
<evidence type="ECO:0000313" key="6">
    <source>
        <dbReference type="EMBL" id="SBV92925.1"/>
    </source>
</evidence>
<dbReference type="SUPFAM" id="SSF46785">
    <property type="entry name" value="Winged helix' DNA-binding domain"/>
    <property type="match status" value="1"/>
</dbReference>
<organism evidence="6">
    <name type="scientific">uncultured Eubacteriales bacterium</name>
    <dbReference type="NCBI Taxonomy" id="172733"/>
    <lineage>
        <taxon>Bacteria</taxon>
        <taxon>Bacillati</taxon>
        <taxon>Bacillota</taxon>
        <taxon>Clostridia</taxon>
        <taxon>Eubacteriales</taxon>
        <taxon>environmental samples</taxon>
    </lineage>
</organism>
<dbReference type="CDD" id="cd05466">
    <property type="entry name" value="PBP2_LTTR_substrate"/>
    <property type="match status" value="1"/>
</dbReference>
<reference evidence="6" key="1">
    <citation type="submission" date="2016-04" db="EMBL/GenBank/DDBJ databases">
        <authorList>
            <person name="Evans L.H."/>
            <person name="Alamgir A."/>
            <person name="Owens N."/>
            <person name="Weber N.D."/>
            <person name="Virtaneva K."/>
            <person name="Barbian K."/>
            <person name="Babar A."/>
            <person name="Rosenke K."/>
        </authorList>
    </citation>
    <scope>NUCLEOTIDE SEQUENCE</scope>
    <source>
        <strain evidence="6">86</strain>
    </source>
</reference>
<name>A0A212J177_9FIRM</name>
<dbReference type="PANTHER" id="PTHR30346:SF17">
    <property type="entry name" value="LYSR FAMILY TRANSCRIPTIONAL REGULATOR"/>
    <property type="match status" value="1"/>
</dbReference>
<dbReference type="InterPro" id="IPR005119">
    <property type="entry name" value="LysR_subst-bd"/>
</dbReference>
<evidence type="ECO:0000256" key="4">
    <source>
        <dbReference type="ARBA" id="ARBA00023163"/>
    </source>
</evidence>
<dbReference type="AlphaFoldDB" id="A0A212J177"/>
<dbReference type="Gene3D" id="3.40.190.290">
    <property type="match status" value="1"/>
</dbReference>
<dbReference type="PRINTS" id="PR00039">
    <property type="entry name" value="HTHLYSR"/>
</dbReference>
<dbReference type="Pfam" id="PF00126">
    <property type="entry name" value="HTH_1"/>
    <property type="match status" value="1"/>
</dbReference>
<keyword evidence="2" id="KW-0805">Transcription regulation</keyword>
<keyword evidence="3" id="KW-0238">DNA-binding</keyword>
<dbReference type="InterPro" id="IPR036388">
    <property type="entry name" value="WH-like_DNA-bd_sf"/>
</dbReference>
<dbReference type="GO" id="GO:0003677">
    <property type="term" value="F:DNA binding"/>
    <property type="evidence" value="ECO:0007669"/>
    <property type="project" value="UniProtKB-KW"/>
</dbReference>
<dbReference type="InterPro" id="IPR036390">
    <property type="entry name" value="WH_DNA-bd_sf"/>
</dbReference>
<evidence type="ECO:0000256" key="1">
    <source>
        <dbReference type="ARBA" id="ARBA00009437"/>
    </source>
</evidence>
<dbReference type="InterPro" id="IPR000847">
    <property type="entry name" value="LysR_HTH_N"/>
</dbReference>
<dbReference type="PROSITE" id="PS50931">
    <property type="entry name" value="HTH_LYSR"/>
    <property type="match status" value="1"/>
</dbReference>
<protein>
    <submittedName>
        <fullName evidence="6">Putative Transcriptional regulator, LysR family</fullName>
    </submittedName>
</protein>
<keyword evidence="4" id="KW-0804">Transcription</keyword>
<proteinExistence type="inferred from homology"/>